<feature type="compositionally biased region" description="Polar residues" evidence="1">
    <location>
        <begin position="85"/>
        <end position="95"/>
    </location>
</feature>
<dbReference type="PANTHER" id="PTHR13318">
    <property type="entry name" value="PARTNER OF PAIRED, ISOFORM B-RELATED"/>
    <property type="match status" value="1"/>
</dbReference>
<proteinExistence type="predicted"/>
<dbReference type="InterPro" id="IPR006553">
    <property type="entry name" value="Leu-rich_rpt_Cys-con_subtyp"/>
</dbReference>
<organism evidence="4 6">
    <name type="scientific">Claviceps arundinis</name>
    <dbReference type="NCBI Taxonomy" id="1623583"/>
    <lineage>
        <taxon>Eukaryota</taxon>
        <taxon>Fungi</taxon>
        <taxon>Dikarya</taxon>
        <taxon>Ascomycota</taxon>
        <taxon>Pezizomycotina</taxon>
        <taxon>Sordariomycetes</taxon>
        <taxon>Hypocreomycetidae</taxon>
        <taxon>Hypocreales</taxon>
        <taxon>Clavicipitaceae</taxon>
        <taxon>Claviceps</taxon>
    </lineage>
</organism>
<reference evidence="4 5" key="1">
    <citation type="journal article" date="2020" name="bioRxiv">
        <title>Whole genome comparisons of ergot fungi reveals the divergence and evolution of species within the genus Claviceps are the result of varying mechanisms driving genome evolution and host range expansion.</title>
        <authorList>
            <person name="Wyka S.A."/>
            <person name="Mondo S.J."/>
            <person name="Liu M."/>
            <person name="Dettman J."/>
            <person name="Nalam V."/>
            <person name="Broders K.D."/>
        </authorList>
    </citation>
    <scope>NUCLEOTIDE SEQUENCE</scope>
    <source>
        <strain evidence="4">CCC 1102</strain>
        <strain evidence="3 5">LM583</strain>
    </source>
</reference>
<gene>
    <name evidence="4" type="ORF">E4U56_003673</name>
    <name evidence="3" type="ORF">E4U57_005921</name>
</gene>
<accession>A0A9P7MY98</accession>
<dbReference type="GO" id="GO:0019005">
    <property type="term" value="C:SCF ubiquitin ligase complex"/>
    <property type="evidence" value="ECO:0007669"/>
    <property type="project" value="TreeGrafter"/>
</dbReference>
<protein>
    <recommendedName>
        <fullName evidence="2">F-box domain-containing protein</fullName>
    </recommendedName>
</protein>
<evidence type="ECO:0000313" key="6">
    <source>
        <dbReference type="Proteomes" id="UP000784919"/>
    </source>
</evidence>
<dbReference type="Pfam" id="PF12937">
    <property type="entry name" value="F-box-like"/>
    <property type="match status" value="1"/>
</dbReference>
<evidence type="ECO:0000313" key="4">
    <source>
        <dbReference type="EMBL" id="KAG5975473.1"/>
    </source>
</evidence>
<dbReference type="EMBL" id="SRPS01000024">
    <property type="protein sequence ID" value="KAG5975473.1"/>
    <property type="molecule type" value="Genomic_DNA"/>
</dbReference>
<feature type="compositionally biased region" description="Low complexity" evidence="1">
    <location>
        <begin position="49"/>
        <end position="66"/>
    </location>
</feature>
<evidence type="ECO:0000313" key="3">
    <source>
        <dbReference type="EMBL" id="KAG5952620.1"/>
    </source>
</evidence>
<dbReference type="InterPro" id="IPR036047">
    <property type="entry name" value="F-box-like_dom_sf"/>
</dbReference>
<dbReference type="EMBL" id="SRPR01000489">
    <property type="protein sequence ID" value="KAG5952620.1"/>
    <property type="molecule type" value="Genomic_DNA"/>
</dbReference>
<dbReference type="SUPFAM" id="SSF81383">
    <property type="entry name" value="F-box domain"/>
    <property type="match status" value="1"/>
</dbReference>
<comment type="caution">
    <text evidence="4">The sequence shown here is derived from an EMBL/GenBank/DDBJ whole genome shotgun (WGS) entry which is preliminary data.</text>
</comment>
<dbReference type="GO" id="GO:0031146">
    <property type="term" value="P:SCF-dependent proteasomal ubiquitin-dependent protein catabolic process"/>
    <property type="evidence" value="ECO:0007669"/>
    <property type="project" value="TreeGrafter"/>
</dbReference>
<dbReference type="InterPro" id="IPR001810">
    <property type="entry name" value="F-box_dom"/>
</dbReference>
<dbReference type="InterPro" id="IPR001611">
    <property type="entry name" value="Leu-rich_rpt"/>
</dbReference>
<evidence type="ECO:0000256" key="1">
    <source>
        <dbReference type="SAM" id="MobiDB-lite"/>
    </source>
</evidence>
<dbReference type="Gene3D" id="3.80.10.10">
    <property type="entry name" value="Ribonuclease Inhibitor"/>
    <property type="match status" value="3"/>
</dbReference>
<dbReference type="OrthoDB" id="550575at2759"/>
<dbReference type="SUPFAM" id="SSF52047">
    <property type="entry name" value="RNI-like"/>
    <property type="match status" value="1"/>
</dbReference>
<dbReference type="SMART" id="SM00367">
    <property type="entry name" value="LRR_CC"/>
    <property type="match status" value="8"/>
</dbReference>
<feature type="domain" description="F-box" evidence="2">
    <location>
        <begin position="174"/>
        <end position="220"/>
    </location>
</feature>
<sequence length="692" mass="76547">MDAVHSISASRPSTIATASTSGSGIAMHPERPSQGKSRQRLLRGLQRISSSPSLNGLRRPRSSSSPYRTRATLSCASLADDGPPLTNSGGRSSTPQPSPLGLLSVSDAVSPRSSHELPFFDSVETQLATPRMDNFDDKNGAPATVAVSIKSRSVKQDVQSQAQISGNGISKPPFPSWEGLPHEIRVRIVSFLRPKELVQASRVSRSFHKLCFDGQCWTSLDASEFYKEIPAESLTRMIVAAGPFIKHLNLRGCVQVEHYQRTEAVVKSCRNLINATLEGCRNMQKSTLHTFLRTNEKLVHLNLTGLPAVSNTSCNIISESCPQLESFNVSWCRKVEARGIKAVIDSCPRLRDLRAGEVRGFDDLSTAESIFTTNNLERLVLCGCVQLTDDALRVMMQGPDPEFNILTGRPRVPPRKLRHLDLSRCIHLSNSGVRTIGHAAPDLEGLQLSGCKLLTNTAVEPILASTPRLTHLELEDLEGLTNSLFSQHLAQAPCTKTLEHLSISHCEGINDLGMLPVLESCRKLKSVDMDNTRISDLCLGAAIAMVLTRSKRSFNSDVRPKITLQLVVYDCRNVTWAGIREVLFRNAWIMHLQSAKPSYPTEIIGLKCFHGFQMTVDEHQKRVLRGDRFSADRLERKWTDYMQANEEVGIGGAGTRRRRRRAREAHTIHLNEEDGGLIGRRRARTMGSCSVM</sequence>
<feature type="compositionally biased region" description="Low complexity" evidence="1">
    <location>
        <begin position="13"/>
        <end position="26"/>
    </location>
</feature>
<dbReference type="Pfam" id="PF25372">
    <property type="entry name" value="DUF7885"/>
    <property type="match status" value="1"/>
</dbReference>
<dbReference type="Proteomes" id="UP000784919">
    <property type="component" value="Unassembled WGS sequence"/>
</dbReference>
<dbReference type="InterPro" id="IPR032675">
    <property type="entry name" value="LRR_dom_sf"/>
</dbReference>
<feature type="region of interest" description="Disordered" evidence="1">
    <location>
        <begin position="1"/>
        <end position="107"/>
    </location>
</feature>
<dbReference type="PROSITE" id="PS50181">
    <property type="entry name" value="FBOX"/>
    <property type="match status" value="1"/>
</dbReference>
<evidence type="ECO:0000259" key="2">
    <source>
        <dbReference type="PROSITE" id="PS50181"/>
    </source>
</evidence>
<evidence type="ECO:0000313" key="5">
    <source>
        <dbReference type="Proteomes" id="UP000742024"/>
    </source>
</evidence>
<keyword evidence="5" id="KW-1185">Reference proteome</keyword>
<dbReference type="AlphaFoldDB" id="A0A9P7MY98"/>
<dbReference type="InterPro" id="IPR057207">
    <property type="entry name" value="FBXL15_LRR"/>
</dbReference>
<dbReference type="Pfam" id="PF13516">
    <property type="entry name" value="LRR_6"/>
    <property type="match status" value="1"/>
</dbReference>
<name>A0A9P7MY98_9HYPO</name>
<dbReference type="Proteomes" id="UP000742024">
    <property type="component" value="Unassembled WGS sequence"/>
</dbReference>